<dbReference type="GO" id="GO:0046933">
    <property type="term" value="F:proton-transporting ATP synthase activity, rotational mechanism"/>
    <property type="evidence" value="ECO:0007669"/>
    <property type="project" value="UniProtKB-UniRule"/>
</dbReference>
<comment type="function">
    <text evidence="11">Component of the F(0) channel, it forms part of the peripheral stalk, linking F(1) to F(0). The b'-subunit is a diverged and duplicated form of b found in plants and photosynthetic bacteria.</text>
</comment>
<dbReference type="InterPro" id="IPR050059">
    <property type="entry name" value="ATP_synthase_B_chain"/>
</dbReference>
<dbReference type="EMBL" id="JAEIJD010000003">
    <property type="protein sequence ID" value="MBI6629292.1"/>
    <property type="molecule type" value="Genomic_DNA"/>
</dbReference>
<comment type="function">
    <text evidence="10 13">F(1)F(0) ATP synthase produces ATP from ADP in the presence of a proton or sodium gradient. F-type ATPases consist of two structural domains, F(1) containing the extramembraneous catalytic core and F(0) containing the membrane proton channel, linked together by a central stalk and a peripheral stalk. During catalysis, ATP synthesis in the catalytic domain of F(1) is coupled via a rotary mechanism of the central stalk subunits to proton translocation.</text>
</comment>
<evidence type="ECO:0000256" key="3">
    <source>
        <dbReference type="ARBA" id="ARBA00022547"/>
    </source>
</evidence>
<evidence type="ECO:0000313" key="16">
    <source>
        <dbReference type="EMBL" id="MBI6629292.1"/>
    </source>
</evidence>
<organism evidence="16 17">
    <name type="scientific">Pontibaca salina</name>
    <dbReference type="NCBI Taxonomy" id="2795731"/>
    <lineage>
        <taxon>Bacteria</taxon>
        <taxon>Pseudomonadati</taxon>
        <taxon>Pseudomonadota</taxon>
        <taxon>Alphaproteobacteria</taxon>
        <taxon>Rhodobacterales</taxon>
        <taxon>Roseobacteraceae</taxon>
        <taxon>Pontibaca</taxon>
    </lineage>
</organism>
<evidence type="ECO:0000256" key="15">
    <source>
        <dbReference type="SAM" id="Coils"/>
    </source>
</evidence>
<keyword evidence="17" id="KW-1185">Reference proteome</keyword>
<evidence type="ECO:0000313" key="17">
    <source>
        <dbReference type="Proteomes" id="UP000613255"/>
    </source>
</evidence>
<feature type="transmembrane region" description="Helical" evidence="13">
    <location>
        <begin position="42"/>
        <end position="61"/>
    </location>
</feature>
<evidence type="ECO:0000256" key="7">
    <source>
        <dbReference type="ARBA" id="ARBA00023065"/>
    </source>
</evidence>
<evidence type="ECO:0000256" key="2">
    <source>
        <dbReference type="ARBA" id="ARBA00022448"/>
    </source>
</evidence>
<keyword evidence="4 13" id="KW-0812">Transmembrane</keyword>
<dbReference type="GO" id="GO:0012505">
    <property type="term" value="C:endomembrane system"/>
    <property type="evidence" value="ECO:0007669"/>
    <property type="project" value="UniProtKB-SubCell"/>
</dbReference>
<dbReference type="Pfam" id="PF00430">
    <property type="entry name" value="ATP-synt_B"/>
    <property type="match status" value="1"/>
</dbReference>
<name>A0A934LY26_9RHOB</name>
<accession>A0A934LY26</accession>
<keyword evidence="3 13" id="KW-0138">CF(0)</keyword>
<dbReference type="GO" id="GO:0046961">
    <property type="term" value="F:proton-transporting ATPase activity, rotational mechanism"/>
    <property type="evidence" value="ECO:0007669"/>
    <property type="project" value="TreeGrafter"/>
</dbReference>
<evidence type="ECO:0000256" key="12">
    <source>
        <dbReference type="ARBA" id="ARBA00037847"/>
    </source>
</evidence>
<dbReference type="CDD" id="cd06503">
    <property type="entry name" value="ATP-synt_Fo_b"/>
    <property type="match status" value="1"/>
</dbReference>
<dbReference type="RefSeq" id="WP_198685319.1">
    <property type="nucleotide sequence ID" value="NZ_JAEIJD010000003.1"/>
</dbReference>
<dbReference type="HAMAP" id="MF_01398">
    <property type="entry name" value="ATP_synth_b_bprime"/>
    <property type="match status" value="1"/>
</dbReference>
<evidence type="ECO:0000256" key="11">
    <source>
        <dbReference type="ARBA" id="ARBA00025614"/>
    </source>
</evidence>
<evidence type="ECO:0000256" key="9">
    <source>
        <dbReference type="ARBA" id="ARBA00023310"/>
    </source>
</evidence>
<comment type="subcellular location">
    <subcellularLocation>
        <location evidence="13">Cell membrane</location>
        <topology evidence="13">Single-pass membrane protein</topology>
    </subcellularLocation>
    <subcellularLocation>
        <location evidence="12">Endomembrane system</location>
        <topology evidence="12">Single-pass membrane protein</topology>
    </subcellularLocation>
</comment>
<evidence type="ECO:0000256" key="13">
    <source>
        <dbReference type="HAMAP-Rule" id="MF_01398"/>
    </source>
</evidence>
<comment type="similarity">
    <text evidence="1 13 14">Belongs to the ATPase B chain family.</text>
</comment>
<evidence type="ECO:0000256" key="6">
    <source>
        <dbReference type="ARBA" id="ARBA00022989"/>
    </source>
</evidence>
<evidence type="ECO:0000256" key="4">
    <source>
        <dbReference type="ARBA" id="ARBA00022692"/>
    </source>
</evidence>
<dbReference type="PANTHER" id="PTHR33445">
    <property type="entry name" value="ATP SYNTHASE SUBUNIT B', CHLOROPLASTIC"/>
    <property type="match status" value="1"/>
</dbReference>
<evidence type="ECO:0000256" key="10">
    <source>
        <dbReference type="ARBA" id="ARBA00025198"/>
    </source>
</evidence>
<feature type="coiled-coil region" evidence="15">
    <location>
        <begin position="82"/>
        <end position="113"/>
    </location>
</feature>
<proteinExistence type="inferred from homology"/>
<dbReference type="NCBIfam" id="NF009988">
    <property type="entry name" value="PRK13454.1"/>
    <property type="match status" value="1"/>
</dbReference>
<keyword evidence="7 13" id="KW-0406">Ion transport</keyword>
<keyword evidence="13" id="KW-1003">Cell membrane</keyword>
<keyword evidence="9 13" id="KW-0066">ATP synthesis</keyword>
<dbReference type="AlphaFoldDB" id="A0A934LY26"/>
<evidence type="ECO:0000256" key="14">
    <source>
        <dbReference type="RuleBase" id="RU003848"/>
    </source>
</evidence>
<gene>
    <name evidence="13" type="primary">atpF</name>
    <name evidence="16" type="ORF">JAO82_05285</name>
</gene>
<protein>
    <recommendedName>
        <fullName evidence="13">ATP synthase subunit b</fullName>
    </recommendedName>
    <alternativeName>
        <fullName evidence="13">ATP synthase F(0) sector subunit b</fullName>
    </alternativeName>
    <alternativeName>
        <fullName evidence="13">ATPase subunit I</fullName>
    </alternativeName>
    <alternativeName>
        <fullName evidence="13">F-type ATPase subunit b</fullName>
        <shortName evidence="13">F-ATPase subunit b</shortName>
    </alternativeName>
</protein>
<keyword evidence="15" id="KW-0175">Coiled coil</keyword>
<dbReference type="Proteomes" id="UP000613255">
    <property type="component" value="Unassembled WGS sequence"/>
</dbReference>
<sequence>METETFETTGDGLADATGLAMHDPDTASGLPQLDFSHFGNQIFWLVVTLVVIYLILSRVALPRIGAILAERQGTITNDIAVAEDLKAQALKAEEAYEKALADARAQAQAIVAETRAEIQAELDAALKEADAEIAARTAESESAIADIRAGAIEAVQTVATDTAEALVAAMGSKPDGAAIKAAVENRMKG</sequence>
<keyword evidence="2 13" id="KW-0813">Transport</keyword>
<evidence type="ECO:0000256" key="8">
    <source>
        <dbReference type="ARBA" id="ARBA00023136"/>
    </source>
</evidence>
<keyword evidence="6 13" id="KW-1133">Transmembrane helix</keyword>
<comment type="caution">
    <text evidence="16">The sequence shown here is derived from an EMBL/GenBank/DDBJ whole genome shotgun (WGS) entry which is preliminary data.</text>
</comment>
<comment type="subunit">
    <text evidence="13">F-type ATPases have 2 components, F(1) - the catalytic core - and F(0) - the membrane proton channel. F(1) has five subunits: alpha(3), beta(3), gamma(1), delta(1), epsilon(1). F(0) has three main subunits: a(1), b(2) and c(10-14). The alpha and beta chains form an alternating ring which encloses part of the gamma chain. F(1) is attached to F(0) by a central stalk formed by the gamma and epsilon chains, while a peripheral stalk is formed by the delta and b chains.</text>
</comment>
<reference evidence="16" key="1">
    <citation type="submission" date="2020-12" db="EMBL/GenBank/DDBJ databases">
        <title>Pontibaca salina gen. nov., sp. nov., isolated from marine sediment.</title>
        <authorList>
            <person name="Bo J."/>
            <person name="Wang S."/>
            <person name="Song X."/>
            <person name="Du Z."/>
        </authorList>
    </citation>
    <scope>NUCLEOTIDE SEQUENCE</scope>
    <source>
        <strain evidence="16">S1109L</strain>
    </source>
</reference>
<evidence type="ECO:0000256" key="1">
    <source>
        <dbReference type="ARBA" id="ARBA00005513"/>
    </source>
</evidence>
<dbReference type="PANTHER" id="PTHR33445:SF1">
    <property type="entry name" value="ATP SYNTHASE SUBUNIT B"/>
    <property type="match status" value="1"/>
</dbReference>
<keyword evidence="8 13" id="KW-0472">Membrane</keyword>
<evidence type="ECO:0000256" key="5">
    <source>
        <dbReference type="ARBA" id="ARBA00022781"/>
    </source>
</evidence>
<dbReference type="GO" id="GO:0005886">
    <property type="term" value="C:plasma membrane"/>
    <property type="evidence" value="ECO:0007669"/>
    <property type="project" value="UniProtKB-SubCell"/>
</dbReference>
<keyword evidence="5 13" id="KW-0375">Hydrogen ion transport</keyword>
<dbReference type="GO" id="GO:0045259">
    <property type="term" value="C:proton-transporting ATP synthase complex"/>
    <property type="evidence" value="ECO:0007669"/>
    <property type="project" value="UniProtKB-KW"/>
</dbReference>
<dbReference type="InterPro" id="IPR002146">
    <property type="entry name" value="ATP_synth_b/b'su_bac/chlpt"/>
</dbReference>